<gene>
    <name evidence="1" type="ORF">BQ8794_160052</name>
</gene>
<sequence length="68" mass="7682">MLEIRQKASLATIFDFLLNALGEFVCRVAWPFAEPGSFGLAQCVNKKNRPVRVPAQMKSQIYRFALPP</sequence>
<reference evidence="2" key="1">
    <citation type="submission" date="2017-01" db="EMBL/GenBank/DDBJ databases">
        <authorList>
            <person name="Brunel B."/>
        </authorList>
    </citation>
    <scope>NUCLEOTIDE SEQUENCE [LARGE SCALE GENOMIC DNA]</scope>
</reference>
<dbReference type="AlphaFoldDB" id="A0A1R3V5D3"/>
<name>A0A1R3V5D3_9HYPH</name>
<accession>A0A1R3V5D3</accession>
<keyword evidence="2" id="KW-1185">Reference proteome</keyword>
<organism evidence="1 2">
    <name type="scientific">Mesorhizobium prunaredense</name>
    <dbReference type="NCBI Taxonomy" id="1631249"/>
    <lineage>
        <taxon>Bacteria</taxon>
        <taxon>Pseudomonadati</taxon>
        <taxon>Pseudomonadota</taxon>
        <taxon>Alphaproteobacteria</taxon>
        <taxon>Hyphomicrobiales</taxon>
        <taxon>Phyllobacteriaceae</taxon>
        <taxon>Mesorhizobium</taxon>
    </lineage>
</organism>
<dbReference type="Proteomes" id="UP000188388">
    <property type="component" value="Unassembled WGS sequence"/>
</dbReference>
<dbReference type="EMBL" id="FTPD01000008">
    <property type="protein sequence ID" value="SIT54448.1"/>
    <property type="molecule type" value="Genomic_DNA"/>
</dbReference>
<evidence type="ECO:0000313" key="1">
    <source>
        <dbReference type="EMBL" id="SIT54448.1"/>
    </source>
</evidence>
<protein>
    <submittedName>
        <fullName evidence="1">Uncharacterized protein</fullName>
    </submittedName>
</protein>
<proteinExistence type="predicted"/>
<evidence type="ECO:0000313" key="2">
    <source>
        <dbReference type="Proteomes" id="UP000188388"/>
    </source>
</evidence>